<dbReference type="Gene3D" id="4.10.240.30">
    <property type="match status" value="2"/>
</dbReference>
<dbReference type="PANTHER" id="PTHR13367">
    <property type="entry name" value="UBIQUITIN THIOESTERASE"/>
    <property type="match status" value="1"/>
</dbReference>
<comment type="catalytic activity">
    <reaction evidence="1">
        <text>Thiol-dependent hydrolysis of ester, thioester, amide, peptide and isopeptide bonds formed by the C-terminal Gly of ubiquitin (a 76-residue protein attached to proteins as an intracellular targeting signal).</text>
        <dbReference type="EC" id="3.4.19.12"/>
    </reaction>
</comment>
<evidence type="ECO:0000256" key="11">
    <source>
        <dbReference type="ARBA" id="ARBA00022786"/>
    </source>
</evidence>
<evidence type="ECO:0000256" key="14">
    <source>
        <dbReference type="ARBA" id="ARBA00022833"/>
    </source>
</evidence>
<feature type="domain" description="A20-type" evidence="18">
    <location>
        <begin position="819"/>
        <end position="854"/>
    </location>
</feature>
<feature type="domain" description="A20-type" evidence="18">
    <location>
        <begin position="678"/>
        <end position="713"/>
    </location>
</feature>
<dbReference type="Pfam" id="PF02338">
    <property type="entry name" value="OTU"/>
    <property type="match status" value="1"/>
</dbReference>
<keyword evidence="20" id="KW-1185">Reference proteome</keyword>
<keyword evidence="7" id="KW-0597">Phosphoprotein</keyword>
<feature type="region of interest" description="Disordered" evidence="16">
    <location>
        <begin position="177"/>
        <end position="201"/>
    </location>
</feature>
<keyword evidence="10" id="KW-0863">Zinc-finger</keyword>
<dbReference type="GO" id="GO:0016477">
    <property type="term" value="P:cell migration"/>
    <property type="evidence" value="ECO:0007669"/>
    <property type="project" value="TreeGrafter"/>
</dbReference>
<feature type="domain" description="OTU" evidence="17">
    <location>
        <begin position="281"/>
        <end position="466"/>
    </location>
</feature>
<dbReference type="SMART" id="SM00259">
    <property type="entry name" value="ZnF_A20"/>
    <property type="match status" value="2"/>
</dbReference>
<accession>A0A8S3ZUR5</accession>
<dbReference type="GO" id="GO:0070530">
    <property type="term" value="F:K63-linked polyubiquitin modification-dependent protein binding"/>
    <property type="evidence" value="ECO:0007669"/>
    <property type="project" value="TreeGrafter"/>
</dbReference>
<feature type="region of interest" description="Disordered" evidence="16">
    <location>
        <begin position="590"/>
        <end position="611"/>
    </location>
</feature>
<keyword evidence="12" id="KW-0378">Hydrolase</keyword>
<protein>
    <recommendedName>
        <fullName evidence="5">ubiquitinyl hydrolase 1</fullName>
        <ecNumber evidence="5">3.4.19.12</ecNumber>
    </recommendedName>
</protein>
<dbReference type="OrthoDB" id="10064699at2759"/>
<feature type="compositionally biased region" description="Polar residues" evidence="16">
    <location>
        <begin position="772"/>
        <end position="782"/>
    </location>
</feature>
<feature type="region of interest" description="Disordered" evidence="16">
    <location>
        <begin position="1"/>
        <end position="38"/>
    </location>
</feature>
<evidence type="ECO:0000256" key="15">
    <source>
        <dbReference type="ARBA" id="ARBA00023242"/>
    </source>
</evidence>
<dbReference type="PROSITE" id="PS50802">
    <property type="entry name" value="OTU"/>
    <property type="match status" value="1"/>
</dbReference>
<dbReference type="PROSITE" id="PS51036">
    <property type="entry name" value="ZF_A20"/>
    <property type="match status" value="2"/>
</dbReference>
<organism evidence="19 20">
    <name type="scientific">Candidula unifasciata</name>
    <dbReference type="NCBI Taxonomy" id="100452"/>
    <lineage>
        <taxon>Eukaryota</taxon>
        <taxon>Metazoa</taxon>
        <taxon>Spiralia</taxon>
        <taxon>Lophotrochozoa</taxon>
        <taxon>Mollusca</taxon>
        <taxon>Gastropoda</taxon>
        <taxon>Heterobranchia</taxon>
        <taxon>Euthyneura</taxon>
        <taxon>Panpulmonata</taxon>
        <taxon>Eupulmonata</taxon>
        <taxon>Stylommatophora</taxon>
        <taxon>Helicina</taxon>
        <taxon>Helicoidea</taxon>
        <taxon>Geomitridae</taxon>
        <taxon>Candidula</taxon>
    </lineage>
</organism>
<dbReference type="InterPro" id="IPR002653">
    <property type="entry name" value="Znf_A20"/>
</dbReference>
<evidence type="ECO:0000256" key="10">
    <source>
        <dbReference type="ARBA" id="ARBA00022771"/>
    </source>
</evidence>
<dbReference type="GO" id="GO:0003677">
    <property type="term" value="F:DNA binding"/>
    <property type="evidence" value="ECO:0007669"/>
    <property type="project" value="InterPro"/>
</dbReference>
<evidence type="ECO:0000256" key="13">
    <source>
        <dbReference type="ARBA" id="ARBA00022807"/>
    </source>
</evidence>
<evidence type="ECO:0000256" key="1">
    <source>
        <dbReference type="ARBA" id="ARBA00000707"/>
    </source>
</evidence>
<proteinExistence type="inferred from homology"/>
<evidence type="ECO:0000256" key="4">
    <source>
        <dbReference type="ARBA" id="ARBA00005865"/>
    </source>
</evidence>
<dbReference type="InterPro" id="IPR003323">
    <property type="entry name" value="OTU_dom"/>
</dbReference>
<dbReference type="GO" id="GO:0007010">
    <property type="term" value="P:cytoskeleton organization"/>
    <property type="evidence" value="ECO:0007669"/>
    <property type="project" value="TreeGrafter"/>
</dbReference>
<comment type="caution">
    <text evidence="19">The sequence shown here is derived from an EMBL/GenBank/DDBJ whole genome shotgun (WGS) entry which is preliminary data.</text>
</comment>
<evidence type="ECO:0000256" key="5">
    <source>
        <dbReference type="ARBA" id="ARBA00012759"/>
    </source>
</evidence>
<keyword evidence="6" id="KW-0963">Cytoplasm</keyword>
<reference evidence="19" key="1">
    <citation type="submission" date="2021-04" db="EMBL/GenBank/DDBJ databases">
        <authorList>
            <consortium name="Molecular Ecology Group"/>
        </authorList>
    </citation>
    <scope>NUCLEOTIDE SEQUENCE</scope>
</reference>
<keyword evidence="11" id="KW-0833">Ubl conjugation pathway</keyword>
<evidence type="ECO:0000256" key="6">
    <source>
        <dbReference type="ARBA" id="ARBA00022490"/>
    </source>
</evidence>
<feature type="region of interest" description="Disordered" evidence="16">
    <location>
        <begin position="766"/>
        <end position="791"/>
    </location>
</feature>
<sequence length="864" mass="96683">MAGKREKIMIDEFTKNTSTGRTESPEMLTRNRSQRPDTYRGLGHTYAPASQGVRSSFPAAAAGGGVVRNPQPYSAIDAGLGTAVNLDRKSNFYVQQAAPSATVGFQSTKLEHSAPSQKPYDHMTSLPTSLPVRLPSSTNVSIRGGRIIPIQFDREMVNPHYQDKPMFVDDLVTTASYTGSQPAPPTYSSCSGGNSDTQQPQPRVVIHEPVRPPQPAGLSSNIDHDLLEQHQEGDDMFDDDKLFKKPPSFSTYPKLKRGFSNIVENQRRLNWWAELRVCQRLLPMATSGDGNCLLHAASLAMWGIHDRQLILRKELHETLTKAPYKDALYRRWRYQQTMNNKQSGLVFSEAEWEEEWTNILRLASPLPRGAPGPARPGSCHDNLGSQRFEEPVVYESLEEFHVFVLAHVLQRPIIVVADTILKDSNGEALAPIPFPGIYLPLEVTSVFRFPLLLTYDAAHFSALVPMEQNPVSPLQLPAAIPLQDPELNLLPLHFHIDPGPKVDWGQGFDLEAQQEEPLKLLQRFLELERLPLKLADVNGDSDRGSCGSQDSDDTSTLARDKDKKKKDARMSQQVQTVARQFGSIGKSMGKKLKQLGKGKGERTRPPSVGNEITQSTRVHSNYGNQGNETVLVAKLSEKRGKQQQEMVQNYLKDARERFEADRELKRRSDMELRSRVNPCPDIICSTPGCGMSASPQTNYYCYRCFAAHQRESSTSHKASGNFIYNTFPRRDSQTISSHITADEIFKIGKSKFYTSSNEDLDRLVSAAPHGNKQPTPSYNVNDSRVRSPSPDYDNCSDLGLARAERLPSSSPQTVHRQYPEQRHQCRTPGCDFYGSYQSDGLCSKCYQRQYQDSLSRATLGITKL</sequence>
<dbReference type="AlphaFoldDB" id="A0A8S3ZUR5"/>
<feature type="region of interest" description="Disordered" evidence="16">
    <location>
        <begin position="536"/>
        <end position="573"/>
    </location>
</feature>
<keyword evidence="8" id="KW-0645">Protease</keyword>
<dbReference type="GO" id="GO:0005634">
    <property type="term" value="C:nucleus"/>
    <property type="evidence" value="ECO:0007669"/>
    <property type="project" value="UniProtKB-SubCell"/>
</dbReference>
<keyword evidence="15" id="KW-0539">Nucleus</keyword>
<dbReference type="GO" id="GO:0005737">
    <property type="term" value="C:cytoplasm"/>
    <property type="evidence" value="ECO:0007669"/>
    <property type="project" value="UniProtKB-SubCell"/>
</dbReference>
<dbReference type="GO" id="GO:0071947">
    <property type="term" value="P:protein deubiquitination involved in ubiquitin-dependent protein catabolic process"/>
    <property type="evidence" value="ECO:0007669"/>
    <property type="project" value="TreeGrafter"/>
</dbReference>
<name>A0A8S3ZUR5_9EUPU</name>
<comment type="subcellular location">
    <subcellularLocation>
        <location evidence="3">Cytoplasm</location>
    </subcellularLocation>
    <subcellularLocation>
        <location evidence="2">Nucleus</location>
    </subcellularLocation>
</comment>
<evidence type="ECO:0000256" key="16">
    <source>
        <dbReference type="SAM" id="MobiDB-lite"/>
    </source>
</evidence>
<dbReference type="GO" id="GO:0035523">
    <property type="term" value="P:protein K29-linked deubiquitination"/>
    <property type="evidence" value="ECO:0007669"/>
    <property type="project" value="TreeGrafter"/>
</dbReference>
<dbReference type="PANTHER" id="PTHR13367:SF27">
    <property type="entry name" value="OTU DOMAIN-CONTAINING PROTEIN"/>
    <property type="match status" value="1"/>
</dbReference>
<evidence type="ECO:0000256" key="8">
    <source>
        <dbReference type="ARBA" id="ARBA00022670"/>
    </source>
</evidence>
<dbReference type="Proteomes" id="UP000678393">
    <property type="component" value="Unassembled WGS sequence"/>
</dbReference>
<evidence type="ECO:0000313" key="20">
    <source>
        <dbReference type="Proteomes" id="UP000678393"/>
    </source>
</evidence>
<evidence type="ECO:0000256" key="2">
    <source>
        <dbReference type="ARBA" id="ARBA00004123"/>
    </source>
</evidence>
<evidence type="ECO:0000256" key="9">
    <source>
        <dbReference type="ARBA" id="ARBA00022723"/>
    </source>
</evidence>
<feature type="compositionally biased region" description="Polar residues" evidence="16">
    <location>
        <begin position="546"/>
        <end position="557"/>
    </location>
</feature>
<keyword evidence="9" id="KW-0479">Metal-binding</keyword>
<comment type="similarity">
    <text evidence="4">Belongs to the peptidase C64 family.</text>
</comment>
<evidence type="ECO:0000256" key="12">
    <source>
        <dbReference type="ARBA" id="ARBA00022801"/>
    </source>
</evidence>
<evidence type="ECO:0000259" key="17">
    <source>
        <dbReference type="PROSITE" id="PS50802"/>
    </source>
</evidence>
<evidence type="ECO:0000256" key="3">
    <source>
        <dbReference type="ARBA" id="ARBA00004496"/>
    </source>
</evidence>
<evidence type="ECO:0000256" key="7">
    <source>
        <dbReference type="ARBA" id="ARBA00022553"/>
    </source>
</evidence>
<dbReference type="Pfam" id="PF01754">
    <property type="entry name" value="zf-A20"/>
    <property type="match status" value="1"/>
</dbReference>
<gene>
    <name evidence="19" type="ORF">CUNI_LOCUS18767</name>
</gene>
<dbReference type="GO" id="GO:0008270">
    <property type="term" value="F:zinc ion binding"/>
    <property type="evidence" value="ECO:0007669"/>
    <property type="project" value="UniProtKB-KW"/>
</dbReference>
<dbReference type="GO" id="GO:0030177">
    <property type="term" value="P:positive regulation of Wnt signaling pathway"/>
    <property type="evidence" value="ECO:0007669"/>
    <property type="project" value="TreeGrafter"/>
</dbReference>
<evidence type="ECO:0000259" key="18">
    <source>
        <dbReference type="PROSITE" id="PS51036"/>
    </source>
</evidence>
<dbReference type="InterPro" id="IPR051346">
    <property type="entry name" value="OTU_Deubiquitinase"/>
</dbReference>
<keyword evidence="14" id="KW-0862">Zinc</keyword>
<dbReference type="GO" id="GO:0004843">
    <property type="term" value="F:cysteine-type deubiquitinase activity"/>
    <property type="evidence" value="ECO:0007669"/>
    <property type="project" value="UniProtKB-EC"/>
</dbReference>
<dbReference type="GO" id="GO:1990168">
    <property type="term" value="P:protein K33-linked deubiquitination"/>
    <property type="evidence" value="ECO:0007669"/>
    <property type="project" value="TreeGrafter"/>
</dbReference>
<keyword evidence="13" id="KW-0788">Thiol protease</keyword>
<evidence type="ECO:0000313" key="19">
    <source>
        <dbReference type="EMBL" id="CAG5133209.1"/>
    </source>
</evidence>
<dbReference type="EC" id="3.4.19.12" evidence="5"/>
<feature type="compositionally biased region" description="Basic and acidic residues" evidence="16">
    <location>
        <begin position="1"/>
        <end position="14"/>
    </location>
</feature>
<dbReference type="CDD" id="cd22768">
    <property type="entry name" value="OTU_OTUD7"/>
    <property type="match status" value="1"/>
</dbReference>
<dbReference type="EMBL" id="CAJHNH020006002">
    <property type="protein sequence ID" value="CAG5133209.1"/>
    <property type="molecule type" value="Genomic_DNA"/>
</dbReference>